<comment type="caution">
    <text evidence="2">The sequence shown here is derived from an EMBL/GenBank/DDBJ whole genome shotgun (WGS) entry which is preliminary data.</text>
</comment>
<keyword evidence="3" id="KW-1185">Reference proteome</keyword>
<proteinExistence type="predicted"/>
<accession>A0ABR2TM85</accession>
<keyword evidence="1" id="KW-0812">Transmembrane</keyword>
<evidence type="ECO:0000256" key="1">
    <source>
        <dbReference type="SAM" id="Phobius"/>
    </source>
</evidence>
<dbReference type="Proteomes" id="UP001396334">
    <property type="component" value="Unassembled WGS sequence"/>
</dbReference>
<gene>
    <name evidence="2" type="ORF">V6N11_023328</name>
</gene>
<keyword evidence="1" id="KW-0472">Membrane</keyword>
<evidence type="ECO:0000313" key="2">
    <source>
        <dbReference type="EMBL" id="KAK9038462.1"/>
    </source>
</evidence>
<reference evidence="2 3" key="1">
    <citation type="journal article" date="2024" name="G3 (Bethesda)">
        <title>Genome assembly of Hibiscus sabdariffa L. provides insights into metabolisms of medicinal natural products.</title>
        <authorList>
            <person name="Kim T."/>
        </authorList>
    </citation>
    <scope>NUCLEOTIDE SEQUENCE [LARGE SCALE GENOMIC DNA]</scope>
    <source>
        <strain evidence="2">TK-2024</strain>
        <tissue evidence="2">Old leaves</tissue>
    </source>
</reference>
<keyword evidence="1" id="KW-1133">Transmembrane helix</keyword>
<protein>
    <submittedName>
        <fullName evidence="2">Uncharacterized protein</fullName>
    </submittedName>
</protein>
<sequence length="191" mass="21118">MAAPRAHEQRVLLPQLWGAAHSVITLTATGTGLFVFGFLFHSPFFHQLPYKLVGHAYPQTPRRTLLDNERLASGGFLQHRIPRLSVVGEGCNVDERQHRLEEPFGEEEVVVAELELVVEGERWDLLADEKGIGTAHHVLRELGHEVRNIDGTVVDPNDPIGIDELDGGPPLGVVKTGDVVAQQVETPWNHV</sequence>
<evidence type="ECO:0000313" key="3">
    <source>
        <dbReference type="Proteomes" id="UP001396334"/>
    </source>
</evidence>
<feature type="transmembrane region" description="Helical" evidence="1">
    <location>
        <begin position="20"/>
        <end position="40"/>
    </location>
</feature>
<dbReference type="EMBL" id="JBBPBN010000005">
    <property type="protein sequence ID" value="KAK9038462.1"/>
    <property type="molecule type" value="Genomic_DNA"/>
</dbReference>
<name>A0ABR2TM85_9ROSI</name>
<organism evidence="2 3">
    <name type="scientific">Hibiscus sabdariffa</name>
    <name type="common">roselle</name>
    <dbReference type="NCBI Taxonomy" id="183260"/>
    <lineage>
        <taxon>Eukaryota</taxon>
        <taxon>Viridiplantae</taxon>
        <taxon>Streptophyta</taxon>
        <taxon>Embryophyta</taxon>
        <taxon>Tracheophyta</taxon>
        <taxon>Spermatophyta</taxon>
        <taxon>Magnoliopsida</taxon>
        <taxon>eudicotyledons</taxon>
        <taxon>Gunneridae</taxon>
        <taxon>Pentapetalae</taxon>
        <taxon>rosids</taxon>
        <taxon>malvids</taxon>
        <taxon>Malvales</taxon>
        <taxon>Malvaceae</taxon>
        <taxon>Malvoideae</taxon>
        <taxon>Hibiscus</taxon>
    </lineage>
</organism>